<feature type="compositionally biased region" description="Pro residues" evidence="1">
    <location>
        <begin position="711"/>
        <end position="721"/>
    </location>
</feature>
<dbReference type="GeneID" id="68093335"/>
<comment type="caution">
    <text evidence="2">The sequence shown here is derived from an EMBL/GenBank/DDBJ whole genome shotgun (WGS) entry which is preliminary data.</text>
</comment>
<proteinExistence type="predicted"/>
<keyword evidence="3" id="KW-1185">Reference proteome</keyword>
<dbReference type="Proteomes" id="UP000816034">
    <property type="component" value="Unassembled WGS sequence"/>
</dbReference>
<protein>
    <submittedName>
        <fullName evidence="2">Uncharacterized protein</fullName>
    </submittedName>
</protein>
<evidence type="ECO:0000313" key="2">
    <source>
        <dbReference type="EMBL" id="KAG2388029.1"/>
    </source>
</evidence>
<evidence type="ECO:0000256" key="1">
    <source>
        <dbReference type="SAM" id="MobiDB-lite"/>
    </source>
</evidence>
<reference evidence="2 3" key="1">
    <citation type="journal article" date="2018" name="BMC Genomics">
        <title>The genome of Naegleria lovaniensis, the basis for a comparative approach to unravel pathogenicity factors of the human pathogenic amoeba N. fowleri.</title>
        <authorList>
            <person name="Liechti N."/>
            <person name="Schurch N."/>
            <person name="Bruggmann R."/>
            <person name="Wittwer M."/>
        </authorList>
    </citation>
    <scope>NUCLEOTIDE SEQUENCE [LARGE SCALE GENOMIC DNA]</scope>
    <source>
        <strain evidence="2 3">ATCC 30569</strain>
    </source>
</reference>
<organism evidence="2 3">
    <name type="scientific">Naegleria lovaniensis</name>
    <name type="common">Amoeba</name>
    <dbReference type="NCBI Taxonomy" id="51637"/>
    <lineage>
        <taxon>Eukaryota</taxon>
        <taxon>Discoba</taxon>
        <taxon>Heterolobosea</taxon>
        <taxon>Tetramitia</taxon>
        <taxon>Eutetramitia</taxon>
        <taxon>Vahlkampfiidae</taxon>
        <taxon>Naegleria</taxon>
    </lineage>
</organism>
<dbReference type="RefSeq" id="XP_044552021.1">
    <property type="nucleotide sequence ID" value="XM_044698904.1"/>
</dbReference>
<accession>A0AA88KNH3</accession>
<sequence>MTLVVGHYCATPCHAHTMRNTQELDTFSESFDFSNTVNISDVSQNGLLNYPLQFGRPFLKGEIPTGYVPGVKLNGVLIDSQADITTRYEDGSVRFAVLSVVLPKIEKGGNATMWMVPILKSASSTPCTISEILTALPDADISISLSGNGTATFTTVSARNFISQNLYYWNTNRGSIRCELVVVDHLTRRADFGLNGGPKSFRPIFYFHFWRTIHRLRVRAVLENSNLDTLQDVLYNVTISKGYSTSATMVYSQNNVQHLFGARWTKIFWFGGQEPESRVNFDYNINYLSATYFIPNYPKNNTQTEKQIASYYSNWLTTPRGLMEAGVWTPYMPQTGMRDDIGIMPEFVHAWLTLGDWRYREISLISADLAGGWKSHFREIDSQLKFDRNQTVSAIGKPISLNAHPTLWFPDNSGKYMGALNVPQLPNSKNWVFDGAHQPDPFSIPYILTGDSYYLESLQLWAASGIMRISNGQYGRGMTGYGGITEQVRGQAWTFRTRCYAALLSPDDSHEKLYFTQTVEDAIAYWEGQRGVNDTLFLNHPNRQWAAKNSAFVWSPLRFWSRDTNTKQASLWQEYFMIIVFGMMRDLGFSTHGILKEYHQIVTTHVGAPNYDPRYMGYYWAYVMDSNLNWFKTWAEFKTQNDLVQNDSSIAAVNQFQTGAFPAIAATCASSFTAMYSNGPETWEFTRSLTFDKFDLSVNYRSFKVYPRSFAPPHPPQPSSLPRPSSKSSNGTAVASDALTTSRVSMGQWKSVIGIILIMAFIVG</sequence>
<dbReference type="AlphaFoldDB" id="A0AA88KNH3"/>
<dbReference type="EMBL" id="PYSW02000011">
    <property type="protein sequence ID" value="KAG2388029.1"/>
    <property type="molecule type" value="Genomic_DNA"/>
</dbReference>
<gene>
    <name evidence="2" type="ORF">C9374_000879</name>
</gene>
<name>A0AA88KNH3_NAELO</name>
<evidence type="ECO:0000313" key="3">
    <source>
        <dbReference type="Proteomes" id="UP000816034"/>
    </source>
</evidence>
<feature type="region of interest" description="Disordered" evidence="1">
    <location>
        <begin position="711"/>
        <end position="733"/>
    </location>
</feature>